<dbReference type="AlphaFoldDB" id="A0A9W4KFP4"/>
<feature type="compositionally biased region" description="Acidic residues" evidence="1">
    <location>
        <begin position="186"/>
        <end position="201"/>
    </location>
</feature>
<accession>A0A9W4KFP4</accession>
<protein>
    <submittedName>
        <fullName evidence="2">Uncharacterized protein</fullName>
    </submittedName>
</protein>
<proteinExistence type="predicted"/>
<organism evidence="2 3">
    <name type="scientific">Penicillium egyptiacum</name>
    <dbReference type="NCBI Taxonomy" id="1303716"/>
    <lineage>
        <taxon>Eukaryota</taxon>
        <taxon>Fungi</taxon>
        <taxon>Dikarya</taxon>
        <taxon>Ascomycota</taxon>
        <taxon>Pezizomycotina</taxon>
        <taxon>Eurotiomycetes</taxon>
        <taxon>Eurotiomycetidae</taxon>
        <taxon>Eurotiales</taxon>
        <taxon>Aspergillaceae</taxon>
        <taxon>Penicillium</taxon>
    </lineage>
</organism>
<evidence type="ECO:0000313" key="2">
    <source>
        <dbReference type="EMBL" id="CAG8903538.1"/>
    </source>
</evidence>
<name>A0A9W4KFP4_9EURO</name>
<dbReference type="Proteomes" id="UP001154252">
    <property type="component" value="Unassembled WGS sequence"/>
</dbReference>
<reference evidence="2" key="1">
    <citation type="submission" date="2021-07" db="EMBL/GenBank/DDBJ databases">
        <authorList>
            <person name="Branca A.L. A."/>
        </authorList>
    </citation>
    <scope>NUCLEOTIDE SEQUENCE</scope>
</reference>
<evidence type="ECO:0000313" key="3">
    <source>
        <dbReference type="Proteomes" id="UP001154252"/>
    </source>
</evidence>
<comment type="caution">
    <text evidence="2">The sequence shown here is derived from an EMBL/GenBank/DDBJ whole genome shotgun (WGS) entry which is preliminary data.</text>
</comment>
<keyword evidence="3" id="KW-1185">Reference proteome</keyword>
<gene>
    <name evidence="2" type="ORF">PEGY_LOCUS7371</name>
</gene>
<sequence>MAEHLESCEMWCCWHCNKGNIPLAEKEEHKQTCSRYKCKHCFRIFAIGQKSEHQSNCQFRPNKMTKDEKVEHLRTCDYRPCRHCRKIIPVNAREAHEEHYEKWKCIRHCGITTPLSERHAHAAVFLEEYFRRAVDQSTTVKIDSYFKPISPQAVESQVQQLNISERDDEEEMWIRLFYEEMSMCMTDDELSEEDETSDTEDMSDREKDS</sequence>
<evidence type="ECO:0000256" key="1">
    <source>
        <dbReference type="SAM" id="MobiDB-lite"/>
    </source>
</evidence>
<feature type="region of interest" description="Disordered" evidence="1">
    <location>
        <begin position="186"/>
        <end position="209"/>
    </location>
</feature>
<dbReference type="EMBL" id="CAJVRC010000882">
    <property type="protein sequence ID" value="CAG8903538.1"/>
    <property type="molecule type" value="Genomic_DNA"/>
</dbReference>